<keyword evidence="7" id="KW-0413">Isomerase</keyword>
<evidence type="ECO:0000256" key="5">
    <source>
        <dbReference type="ARBA" id="ARBA00022840"/>
    </source>
</evidence>
<evidence type="ECO:0000259" key="11">
    <source>
        <dbReference type="PROSITE" id="PS51192"/>
    </source>
</evidence>
<dbReference type="GO" id="GO:0005737">
    <property type="term" value="C:cytoplasm"/>
    <property type="evidence" value="ECO:0007669"/>
    <property type="project" value="TreeGrafter"/>
</dbReference>
<dbReference type="Pfam" id="PF00271">
    <property type="entry name" value="Helicase_C"/>
    <property type="match status" value="1"/>
</dbReference>
<dbReference type="PANTHER" id="PTHR13710">
    <property type="entry name" value="DNA HELICASE RECQ FAMILY MEMBER"/>
    <property type="match status" value="1"/>
</dbReference>
<evidence type="ECO:0000313" key="14">
    <source>
        <dbReference type="EMBL" id="SBT07060.1"/>
    </source>
</evidence>
<dbReference type="SMART" id="SM00490">
    <property type="entry name" value="HELICc"/>
    <property type="match status" value="1"/>
</dbReference>
<keyword evidence="5 10" id="KW-0067">ATP-binding</keyword>
<organism evidence="14 15">
    <name type="scientific">Candidatus Accumulibacter aalborgensis</name>
    <dbReference type="NCBI Taxonomy" id="1860102"/>
    <lineage>
        <taxon>Bacteria</taxon>
        <taxon>Pseudomonadati</taxon>
        <taxon>Pseudomonadota</taxon>
        <taxon>Betaproteobacteria</taxon>
        <taxon>Candidatus Accumulibacter</taxon>
    </lineage>
</organism>
<dbReference type="InterPro" id="IPR027785">
    <property type="entry name" value="UvrD-like_helicase_C"/>
</dbReference>
<protein>
    <recommendedName>
        <fullName evidence="9">DNA 3'-5' helicase</fullName>
        <ecNumber evidence="9">5.6.2.4</ecNumber>
    </recommendedName>
</protein>
<dbReference type="CDD" id="cd17932">
    <property type="entry name" value="DEXQc_UvrD"/>
    <property type="match status" value="1"/>
</dbReference>
<keyword evidence="2 10" id="KW-0547">Nucleotide-binding</keyword>
<proteinExistence type="inferred from homology"/>
<dbReference type="PROSITE" id="PS51198">
    <property type="entry name" value="UVRD_HELICASE_ATP_BIND"/>
    <property type="match status" value="1"/>
</dbReference>
<dbReference type="GO" id="GO:0003677">
    <property type="term" value="F:DNA binding"/>
    <property type="evidence" value="ECO:0007669"/>
    <property type="project" value="UniProtKB-KW"/>
</dbReference>
<dbReference type="InterPro" id="IPR011545">
    <property type="entry name" value="DEAD/DEAH_box_helicase_dom"/>
</dbReference>
<dbReference type="GO" id="GO:0006281">
    <property type="term" value="P:DNA repair"/>
    <property type="evidence" value="ECO:0007669"/>
    <property type="project" value="TreeGrafter"/>
</dbReference>
<evidence type="ECO:0000256" key="8">
    <source>
        <dbReference type="ARBA" id="ARBA00034617"/>
    </source>
</evidence>
<keyword evidence="15" id="KW-1185">Reference proteome</keyword>
<comment type="catalytic activity">
    <reaction evidence="8">
        <text>Couples ATP hydrolysis with the unwinding of duplex DNA by translocating in the 3'-5' direction.</text>
        <dbReference type="EC" id="5.6.2.4"/>
    </reaction>
</comment>
<keyword evidence="6" id="KW-0238">DNA-binding</keyword>
<dbReference type="InterPro" id="IPR004589">
    <property type="entry name" value="DNA_helicase_ATP-dep_RecQ"/>
</dbReference>
<dbReference type="Proteomes" id="UP000199169">
    <property type="component" value="Unassembled WGS sequence"/>
</dbReference>
<dbReference type="GO" id="GO:0006310">
    <property type="term" value="P:DNA recombination"/>
    <property type="evidence" value="ECO:0007669"/>
    <property type="project" value="InterPro"/>
</dbReference>
<keyword evidence="3 10" id="KW-0378">Hydrolase</keyword>
<sequence length="1616" mass="180200">MSDHHLVKHYQDGQLKRGRLNDPLLDAQLTLEVFRNQHAALAETPPNLVLAWHWLTTVNSTVSGLDRFFMSLRHKARPSDDEALAAICRQLAGQTCQTHASDILADAARQGWALAYALAWLSVAGGNSVMPPWVRHQFPQAGVLIKRLRGTACADPACQWCRERHDARKELTHWFGFAEFRPKPADEEGRPLQQAIVEAAMRGEHLLGILPTGTGKSLCYQIPALSRFDKTGALTVVISPLVALMADQVAGLEARNIKSCAALNGLLSMPERADVLDRVRLGDIGILIVSPEQLRNRTLRKVLAQREIGAWVLDEAHCLSKWGQDFRPDYRYVSRFIREKAGDQPDKTIPPVLCLTATAKPDVVADILTHFREKVGIELRCFNGGASRTNLDFCVVPTSPAEKFSHIHQILEADLPPDLPGGAIVYCATRRQTEEVSGFLQQKGWAVGHYHARLPPETKKSTQKTFIEGGLRVIVATNAFGMGIDKPDVRLVIHADIPGSLENYLQEAGRAGRDSQSARCVLLYTIEDVERQFGMSARSRLSRKEIQSILHSLRNLDRKRRKGGGRDGDLIATSGEILAEDEDGAFERDSATDDTRVRTAVSWLEEASLLTREENRVQIFPSSLRVASLDEARKKLAQKVIAPEYLQSLLAIVGALIGAPVDEGMSTDELMLVSGLSSEKLRAAFYDLESLGLASNDTALTAYVHIAVERSSRIRFEQAAALESALIGLLREQHPDLGRGESSVLHLRRANQHLKDSGHADALPERLRQLLSSLAADGRDDEGGLGSLKLRRVDAESVSIELQREWSVLETTARRRRNAAACLLDHLHAFLPSGARGNDQLAETTLGKLLAALESDLLLKAEKTITPRLLDRALLWLHEQEIIRLNKGLAVFRPAMTIRLEPDWKNKFMPADFAPLKLHYDEQVVQIHVMAEYVQRGLKAMAEALHLTMDYFSLPRDEFMRRWLPDRDKELARQTTPQSWHDIVEVLNNRQQREIVADERESTNVIVLAGPGSGKTRVLVHRIAYLIRARRENPHAILALAYNRHAAVQIRQRLGELIGNDARGVAVLTLHALAMRLVGASLTAQNMGAGSDLFKEIIEQAVSLLKGCGLPPQDADEQRERLLAGFRWILVDEYQDIAPEQYALISALAGRTRSDEDGRINLFAVGDDDQNIYAFNGASVEFIRHFEADYAARPTFLTDNYRSTAHIIAAANRMIEPAAKRMKQAHPIHINAARKGQAAGGEWASIDPVGQGRVQILPAGDNDQTQALAVISEFERMALLAPEWDWARCAVIARNWRSLDPVRSYCEVKGIPVQQADEDSNGFWSLRETQSLIGWLRARNSGLIDVGMITRWLEMRPEGEPCARWWACLREAVAEYALDVGDAELPLDHFLEWLAEWGREARRRQTGLLLLTAHKAKGLEFDHVAVLDGDWLRSGANEDADAPRRLYYVAMTRARKTLALARLDRGQAWLDAPAGLSSASPAILRRLATALPTPPRELARRYRRLGWRQIDLDFAAQYPPGHAIHQALAALAVGSRIELRQQSAKAWRLCDAQGVDIGALSQHFEPENNMACMEVRVAAIHVRRPRDVADQYKSRINAKSESWEMLVPELVYAPRS</sequence>
<evidence type="ECO:0000259" key="13">
    <source>
        <dbReference type="PROSITE" id="PS51198"/>
    </source>
</evidence>
<evidence type="ECO:0000259" key="12">
    <source>
        <dbReference type="PROSITE" id="PS51194"/>
    </source>
</evidence>
<dbReference type="Pfam" id="PF13538">
    <property type="entry name" value="UvrD_C_2"/>
    <property type="match status" value="1"/>
</dbReference>
<keyword evidence="4 10" id="KW-0347">Helicase</keyword>
<dbReference type="InterPro" id="IPR027417">
    <property type="entry name" value="P-loop_NTPase"/>
</dbReference>
<dbReference type="GO" id="GO:0005694">
    <property type="term" value="C:chromosome"/>
    <property type="evidence" value="ECO:0007669"/>
    <property type="project" value="TreeGrafter"/>
</dbReference>
<evidence type="ECO:0000256" key="9">
    <source>
        <dbReference type="ARBA" id="ARBA00034808"/>
    </source>
</evidence>
<dbReference type="EC" id="5.6.2.4" evidence="9"/>
<dbReference type="InterPro" id="IPR014001">
    <property type="entry name" value="Helicase_ATP-bd"/>
</dbReference>
<dbReference type="InterPro" id="IPR001650">
    <property type="entry name" value="Helicase_C-like"/>
</dbReference>
<feature type="domain" description="UvrD-like helicase ATP-binding" evidence="13">
    <location>
        <begin position="988"/>
        <end position="1204"/>
    </location>
</feature>
<dbReference type="NCBIfam" id="TIGR00614">
    <property type="entry name" value="recQ_fam"/>
    <property type="match status" value="1"/>
</dbReference>
<evidence type="ECO:0000256" key="1">
    <source>
        <dbReference type="ARBA" id="ARBA00005446"/>
    </source>
</evidence>
<evidence type="ECO:0000256" key="4">
    <source>
        <dbReference type="ARBA" id="ARBA00022806"/>
    </source>
</evidence>
<dbReference type="GO" id="GO:0016787">
    <property type="term" value="F:hydrolase activity"/>
    <property type="evidence" value="ECO:0007669"/>
    <property type="project" value="UniProtKB-UniRule"/>
</dbReference>
<accession>A0A1A8XPH7</accession>
<dbReference type="STRING" id="1860102.ACCAA_40022"/>
<evidence type="ECO:0000313" key="15">
    <source>
        <dbReference type="Proteomes" id="UP000199169"/>
    </source>
</evidence>
<feature type="domain" description="Helicase ATP-binding" evidence="11">
    <location>
        <begin position="197"/>
        <end position="377"/>
    </location>
</feature>
<feature type="binding site" evidence="10">
    <location>
        <begin position="1009"/>
        <end position="1016"/>
    </location>
    <ligand>
        <name>ATP</name>
        <dbReference type="ChEBI" id="CHEBI:30616"/>
    </ligand>
</feature>
<name>A0A1A8XPH7_9PROT</name>
<evidence type="ECO:0000256" key="6">
    <source>
        <dbReference type="ARBA" id="ARBA00023125"/>
    </source>
</evidence>
<dbReference type="Pfam" id="PF00270">
    <property type="entry name" value="DEAD"/>
    <property type="match status" value="1"/>
</dbReference>
<dbReference type="PROSITE" id="PS51192">
    <property type="entry name" value="HELICASE_ATP_BIND_1"/>
    <property type="match status" value="1"/>
</dbReference>
<evidence type="ECO:0000256" key="2">
    <source>
        <dbReference type="ARBA" id="ARBA00022741"/>
    </source>
</evidence>
<evidence type="ECO:0000256" key="3">
    <source>
        <dbReference type="ARBA" id="ARBA00022801"/>
    </source>
</evidence>
<evidence type="ECO:0000256" key="10">
    <source>
        <dbReference type="PROSITE-ProRule" id="PRU00560"/>
    </source>
</evidence>
<dbReference type="Pfam" id="PF13245">
    <property type="entry name" value="AAA_19"/>
    <property type="match status" value="1"/>
</dbReference>
<reference evidence="15" key="1">
    <citation type="submission" date="2016-06" db="EMBL/GenBank/DDBJ databases">
        <authorList>
            <person name="McIlroy S.J."/>
            <person name="Karst S.M."/>
            <person name="Albertsen M."/>
        </authorList>
    </citation>
    <scope>NUCLEOTIDE SEQUENCE [LARGE SCALE GENOMIC DNA]</scope>
</reference>
<dbReference type="GO" id="GO:0005524">
    <property type="term" value="F:ATP binding"/>
    <property type="evidence" value="ECO:0007669"/>
    <property type="project" value="UniProtKB-UniRule"/>
</dbReference>
<dbReference type="GO" id="GO:0043138">
    <property type="term" value="F:3'-5' DNA helicase activity"/>
    <property type="evidence" value="ECO:0007669"/>
    <property type="project" value="UniProtKB-EC"/>
</dbReference>
<dbReference type="EMBL" id="FLQX01000116">
    <property type="protein sequence ID" value="SBT07060.1"/>
    <property type="molecule type" value="Genomic_DNA"/>
</dbReference>
<dbReference type="Gene3D" id="3.40.50.300">
    <property type="entry name" value="P-loop containing nucleotide triphosphate hydrolases"/>
    <property type="match status" value="5"/>
</dbReference>
<comment type="similarity">
    <text evidence="1">Belongs to the helicase family. RecQ subfamily.</text>
</comment>
<dbReference type="GO" id="GO:0009378">
    <property type="term" value="F:four-way junction helicase activity"/>
    <property type="evidence" value="ECO:0007669"/>
    <property type="project" value="TreeGrafter"/>
</dbReference>
<dbReference type="InterPro" id="IPR014016">
    <property type="entry name" value="UvrD-like_ATP-bd"/>
</dbReference>
<gene>
    <name evidence="14" type="ORF">ACCAA_40022</name>
</gene>
<evidence type="ECO:0000256" key="7">
    <source>
        <dbReference type="ARBA" id="ARBA00023235"/>
    </source>
</evidence>
<dbReference type="PANTHER" id="PTHR13710:SF105">
    <property type="entry name" value="ATP-DEPENDENT DNA HELICASE Q1"/>
    <property type="match status" value="1"/>
</dbReference>
<dbReference type="SMART" id="SM00487">
    <property type="entry name" value="DEXDc"/>
    <property type="match status" value="1"/>
</dbReference>
<feature type="domain" description="Helicase C-terminal" evidence="12">
    <location>
        <begin position="409"/>
        <end position="557"/>
    </location>
</feature>
<dbReference type="PROSITE" id="PS51194">
    <property type="entry name" value="HELICASE_CTER"/>
    <property type="match status" value="1"/>
</dbReference>
<dbReference type="SUPFAM" id="SSF52540">
    <property type="entry name" value="P-loop containing nucleoside triphosphate hydrolases"/>
    <property type="match status" value="2"/>
</dbReference>